<reference evidence="1 2" key="1">
    <citation type="submission" date="2018-05" db="EMBL/GenBank/DDBJ databases">
        <title>Draft Genome Sequences for a Diverse set of 7 Haemophilus Species.</title>
        <authorList>
            <person name="Nichols M."/>
            <person name="Topaz N."/>
            <person name="Wang X."/>
            <person name="Wang X."/>
            <person name="Boxrud D."/>
        </authorList>
    </citation>
    <scope>NUCLEOTIDE SEQUENCE [LARGE SCALE GENOMIC DNA]</scope>
    <source>
        <strain evidence="1 2">C2010039593</strain>
    </source>
</reference>
<organism evidence="1 2">
    <name type="scientific">Haemophilus parahaemolyticus</name>
    <dbReference type="NCBI Taxonomy" id="735"/>
    <lineage>
        <taxon>Bacteria</taxon>
        <taxon>Pseudomonadati</taxon>
        <taxon>Pseudomonadota</taxon>
        <taxon>Gammaproteobacteria</taxon>
        <taxon>Pasteurellales</taxon>
        <taxon>Pasteurellaceae</taxon>
        <taxon>Haemophilus</taxon>
    </lineage>
</organism>
<evidence type="ECO:0000313" key="2">
    <source>
        <dbReference type="Proteomes" id="UP000253999"/>
    </source>
</evidence>
<evidence type="ECO:0000313" key="1">
    <source>
        <dbReference type="EMBL" id="RDE99549.1"/>
    </source>
</evidence>
<dbReference type="AlphaFoldDB" id="A0A369Z3P0"/>
<sequence length="94" mass="10349">MAGKEFGDLVLSGTSEYVYLDGLIKLQNAQAVMECLKWCNFDEVDSTSIQLTFEALAALTLGGIQQVQAEAKNPTLEIINGRIEPIKKEVQQCK</sequence>
<comment type="caution">
    <text evidence="1">The sequence shown here is derived from an EMBL/GenBank/DDBJ whole genome shotgun (WGS) entry which is preliminary data.</text>
</comment>
<proteinExistence type="predicted"/>
<protein>
    <submittedName>
        <fullName evidence="1">Uncharacterized protein</fullName>
    </submittedName>
</protein>
<name>A0A369Z3P0_HAEPH</name>
<gene>
    <name evidence="1" type="ORF">DPV98_10765</name>
</gene>
<dbReference type="RefSeq" id="WP_111313736.1">
    <property type="nucleotide sequence ID" value="NZ_QEQD01000018.1"/>
</dbReference>
<dbReference type="EMBL" id="QEQD01000018">
    <property type="protein sequence ID" value="RDE99549.1"/>
    <property type="molecule type" value="Genomic_DNA"/>
</dbReference>
<dbReference type="Proteomes" id="UP000253999">
    <property type="component" value="Unassembled WGS sequence"/>
</dbReference>
<accession>A0A369Z3P0</accession>